<feature type="compositionally biased region" description="Polar residues" evidence="1">
    <location>
        <begin position="13"/>
        <end position="32"/>
    </location>
</feature>
<feature type="region of interest" description="Disordered" evidence="1">
    <location>
        <begin position="1"/>
        <end position="32"/>
    </location>
</feature>
<proteinExistence type="predicted"/>
<keyword evidence="3" id="KW-1185">Reference proteome</keyword>
<evidence type="ECO:0000256" key="1">
    <source>
        <dbReference type="SAM" id="MobiDB-lite"/>
    </source>
</evidence>
<dbReference type="RefSeq" id="WP_209362691.1">
    <property type="nucleotide sequence ID" value="NZ_JAGISH010000011.1"/>
</dbReference>
<dbReference type="Proteomes" id="UP000675940">
    <property type="component" value="Unassembled WGS sequence"/>
</dbReference>
<accession>A0A940MMU7</accession>
<evidence type="ECO:0000313" key="3">
    <source>
        <dbReference type="Proteomes" id="UP000675940"/>
    </source>
</evidence>
<name>A0A940MMU7_9RHOB</name>
<feature type="region of interest" description="Disordered" evidence="1">
    <location>
        <begin position="56"/>
        <end position="76"/>
    </location>
</feature>
<dbReference type="EMBL" id="JAGISH010000011">
    <property type="protein sequence ID" value="MBP0484406.1"/>
    <property type="molecule type" value="Genomic_DNA"/>
</dbReference>
<protein>
    <submittedName>
        <fullName evidence="2">Uncharacterized protein</fullName>
    </submittedName>
</protein>
<sequence>RPEQHLSAAGEGVSTTTKQKAQAISSRNATFSAQTTQPFEKYLDFLRPTGEIPAISGGLSDHGPGTFAPGPTFHRFTPETIHIVE</sequence>
<dbReference type="AlphaFoldDB" id="A0A940MMU7"/>
<evidence type="ECO:0000313" key="2">
    <source>
        <dbReference type="EMBL" id="MBP0484406.1"/>
    </source>
</evidence>
<feature type="non-terminal residue" evidence="2">
    <location>
        <position position="1"/>
    </location>
</feature>
<reference evidence="2" key="1">
    <citation type="submission" date="2021-03" db="EMBL/GenBank/DDBJ databases">
        <title>Sagittula salina sp. nov. strain M10.9X isolated from the marine waste.</title>
        <authorList>
            <person name="Satari L."/>
            <person name="Molina-Menor E."/>
            <person name="Vidal-Verdu A."/>
            <person name="Pascual J."/>
            <person name="Pereto J."/>
            <person name="Porcar M."/>
        </authorList>
    </citation>
    <scope>NUCLEOTIDE SEQUENCE</scope>
    <source>
        <strain evidence="2">M10.9X</strain>
    </source>
</reference>
<gene>
    <name evidence="2" type="ORF">J5474_18185</name>
</gene>
<organism evidence="2 3">
    <name type="scientific">Sagittula salina</name>
    <dbReference type="NCBI Taxonomy" id="2820268"/>
    <lineage>
        <taxon>Bacteria</taxon>
        <taxon>Pseudomonadati</taxon>
        <taxon>Pseudomonadota</taxon>
        <taxon>Alphaproteobacteria</taxon>
        <taxon>Rhodobacterales</taxon>
        <taxon>Roseobacteraceae</taxon>
        <taxon>Sagittula</taxon>
    </lineage>
</organism>
<comment type="caution">
    <text evidence="2">The sequence shown here is derived from an EMBL/GenBank/DDBJ whole genome shotgun (WGS) entry which is preliminary data.</text>
</comment>